<reference evidence="6 8" key="1">
    <citation type="journal article" date="2014" name="Genome Announc.">
        <title>Genome Sequence of Yersinia similis Y228T, a Member of the Yersinia pseudotuberculosis Complex.</title>
        <authorList>
            <person name="Sprague L.D."/>
            <person name="Neubauer H."/>
        </authorList>
    </citation>
    <scope>NUCLEOTIDE SEQUENCE [LARGE SCALE GENOMIC DNA]</scope>
    <source>
        <strain evidence="6 8">228</strain>
    </source>
</reference>
<comment type="function">
    <text evidence="5">General inhibitor of pancreatic serine proteases: inhibits chymotrypsin, trypsin, elastases, factor X, kallikrein as well as a variety of other proteases.</text>
</comment>
<gene>
    <name evidence="5 7" type="primary">eco</name>
    <name evidence="6" type="ORF">BF17_15200</name>
    <name evidence="7" type="ORF">ERS008667_01686</name>
</gene>
<keyword evidence="4 5" id="KW-0722">Serine protease inhibitor</keyword>
<evidence type="ECO:0000256" key="3">
    <source>
        <dbReference type="ARBA" id="ARBA00022729"/>
    </source>
</evidence>
<evidence type="ECO:0000313" key="7">
    <source>
        <dbReference type="EMBL" id="CNH84818.1"/>
    </source>
</evidence>
<dbReference type="KEGG" id="ysi:BF17_15200"/>
<dbReference type="AlphaFoldDB" id="A0A0T9PW20"/>
<dbReference type="EMBL" id="CQBK01000010">
    <property type="protein sequence ID" value="CNH84818.1"/>
    <property type="molecule type" value="Genomic_DNA"/>
</dbReference>
<keyword evidence="2 5" id="KW-0646">Protease inhibitor</keyword>
<reference evidence="7 9" key="2">
    <citation type="submission" date="2015-03" db="EMBL/GenBank/DDBJ databases">
        <authorList>
            <person name="Murphy D."/>
        </authorList>
    </citation>
    <scope>NUCLEOTIDE SEQUENCE [LARGE SCALE GENOMIC DNA]</scope>
    <source>
        <strain evidence="7 9">Y233</strain>
    </source>
</reference>
<proteinExistence type="inferred from homology"/>
<dbReference type="EMBL" id="CP007230">
    <property type="protein sequence ID" value="AHK20497.1"/>
    <property type="molecule type" value="Genomic_DNA"/>
</dbReference>
<keyword evidence="5" id="KW-1015">Disulfide bond</keyword>
<dbReference type="PIRSF" id="PIRSF006865">
    <property type="entry name" value="Prot_inh_ecotin"/>
    <property type="match status" value="1"/>
</dbReference>
<dbReference type="Proteomes" id="UP000038204">
    <property type="component" value="Unassembled WGS sequence"/>
</dbReference>
<keyword evidence="8" id="KW-1185">Reference proteome</keyword>
<dbReference type="CDD" id="cd00242">
    <property type="entry name" value="Ecotin"/>
    <property type="match status" value="1"/>
</dbReference>
<sequence precursor="true">MKKCSIILASVLLAASINAIAETPTPLNQQQPLEKIAPYPQADKGMSRQVIFLDPQKDESRFKVELLIGKTLNVDCNRHMLGGNLETRTLSGWGFDYLVMDKISQPASTMMACPEDSKPQVKFVTANLGDAAMQRYNSRLPIVVYVPQGVEVKYRIWEAGEDLRSAQVK</sequence>
<dbReference type="Proteomes" id="UP000019439">
    <property type="component" value="Chromosome"/>
</dbReference>
<dbReference type="RefSeq" id="WP_025383158.1">
    <property type="nucleotide sequence ID" value="NZ_CABIHS010000146.1"/>
</dbReference>
<dbReference type="NCBIfam" id="NF002987">
    <property type="entry name" value="PRK03719.1"/>
    <property type="match status" value="1"/>
</dbReference>
<evidence type="ECO:0000256" key="1">
    <source>
        <dbReference type="ARBA" id="ARBA00010558"/>
    </source>
</evidence>
<dbReference type="SUPFAM" id="SSF49772">
    <property type="entry name" value="Ecotin, trypsin inhibitor"/>
    <property type="match status" value="1"/>
</dbReference>
<comment type="subunit">
    <text evidence="5">Homodimer.</text>
</comment>
<feature type="chain" id="PRO_5008996322" description="Ecotin" evidence="5">
    <location>
        <begin position="22"/>
        <end position="169"/>
    </location>
</feature>
<comment type="similarity">
    <text evidence="1 5">Belongs to the protease inhibitor I11 (ecotin) family.</text>
</comment>
<comment type="subcellular location">
    <subcellularLocation>
        <location evidence="5">Periplasm</location>
    </subcellularLocation>
</comment>
<dbReference type="PANTHER" id="PTHR35890:SF3">
    <property type="entry name" value="ECOTIN"/>
    <property type="match status" value="1"/>
</dbReference>
<keyword evidence="3 5" id="KW-0732">Signal</keyword>
<dbReference type="HAMAP" id="MF_00706">
    <property type="entry name" value="Ecotin"/>
    <property type="match status" value="1"/>
</dbReference>
<feature type="disulfide bond" evidence="5">
    <location>
        <begin position="76"/>
        <end position="113"/>
    </location>
</feature>
<evidence type="ECO:0000256" key="4">
    <source>
        <dbReference type="ARBA" id="ARBA00022900"/>
    </source>
</evidence>
<accession>A0A0T9PW20</accession>
<dbReference type="InterPro" id="IPR036198">
    <property type="entry name" value="Ecotin_sf"/>
</dbReference>
<evidence type="ECO:0000256" key="5">
    <source>
        <dbReference type="HAMAP-Rule" id="MF_00706"/>
    </source>
</evidence>
<dbReference type="GO" id="GO:0042597">
    <property type="term" value="C:periplasmic space"/>
    <property type="evidence" value="ECO:0007669"/>
    <property type="project" value="UniProtKB-SubCell"/>
</dbReference>
<dbReference type="InterPro" id="IPR023084">
    <property type="entry name" value="Prot_inh_ecotin_gammaproteobac"/>
</dbReference>
<evidence type="ECO:0000313" key="9">
    <source>
        <dbReference type="Proteomes" id="UP000038204"/>
    </source>
</evidence>
<protein>
    <recommendedName>
        <fullName evidence="5">Ecotin</fullName>
    </recommendedName>
</protein>
<evidence type="ECO:0000256" key="2">
    <source>
        <dbReference type="ARBA" id="ARBA00022690"/>
    </source>
</evidence>
<dbReference type="Pfam" id="PF03974">
    <property type="entry name" value="Ecotin"/>
    <property type="match status" value="1"/>
</dbReference>
<dbReference type="GeneID" id="96664818"/>
<dbReference type="PANTHER" id="PTHR35890">
    <property type="match status" value="1"/>
</dbReference>
<feature type="signal peptide" evidence="5">
    <location>
        <begin position="1"/>
        <end position="21"/>
    </location>
</feature>
<dbReference type="PATRIC" id="fig|367190.3.peg.2962"/>
<organism evidence="7 9">
    <name type="scientific">Yersinia similis</name>
    <dbReference type="NCBI Taxonomy" id="367190"/>
    <lineage>
        <taxon>Bacteria</taxon>
        <taxon>Pseudomonadati</taxon>
        <taxon>Pseudomonadota</taxon>
        <taxon>Gammaproteobacteria</taxon>
        <taxon>Enterobacterales</taxon>
        <taxon>Yersiniaceae</taxon>
        <taxon>Yersinia</taxon>
    </lineage>
</organism>
<name>A0A0T9PW20_9GAMM</name>
<keyword evidence="5" id="KW-0574">Periplasm</keyword>
<evidence type="ECO:0000313" key="6">
    <source>
        <dbReference type="EMBL" id="AHK20497.1"/>
    </source>
</evidence>
<feature type="site" description="Reactive bond" evidence="5">
    <location>
        <begin position="110"/>
        <end position="111"/>
    </location>
</feature>
<evidence type="ECO:0000313" key="8">
    <source>
        <dbReference type="Proteomes" id="UP000019439"/>
    </source>
</evidence>
<dbReference type="InterPro" id="IPR005658">
    <property type="entry name" value="Prot_inh_ecotin"/>
</dbReference>
<dbReference type="Gene3D" id="2.60.40.550">
    <property type="entry name" value="Ecotin"/>
    <property type="match status" value="1"/>
</dbReference>
<dbReference type="GO" id="GO:0004867">
    <property type="term" value="F:serine-type endopeptidase inhibitor activity"/>
    <property type="evidence" value="ECO:0007669"/>
    <property type="project" value="UniProtKB-UniRule"/>
</dbReference>